<organism evidence="2 4">
    <name type="scientific">Cucumis melo var. makuwa</name>
    <name type="common">Oriental melon</name>
    <dbReference type="NCBI Taxonomy" id="1194695"/>
    <lineage>
        <taxon>Eukaryota</taxon>
        <taxon>Viridiplantae</taxon>
        <taxon>Streptophyta</taxon>
        <taxon>Embryophyta</taxon>
        <taxon>Tracheophyta</taxon>
        <taxon>Spermatophyta</taxon>
        <taxon>Magnoliopsida</taxon>
        <taxon>eudicotyledons</taxon>
        <taxon>Gunneridae</taxon>
        <taxon>Pentapetalae</taxon>
        <taxon>rosids</taxon>
        <taxon>fabids</taxon>
        <taxon>Cucurbitales</taxon>
        <taxon>Cucurbitaceae</taxon>
        <taxon>Benincaseae</taxon>
        <taxon>Cucumis</taxon>
    </lineage>
</organism>
<proteinExistence type="predicted"/>
<accession>A0A5D3CW80</accession>
<name>A0A5D3CW80_CUCMM</name>
<comment type="caution">
    <text evidence="2">The sequence shown here is derived from an EMBL/GenBank/DDBJ whole genome shotgun (WGS) entry which is preliminary data.</text>
</comment>
<dbReference type="EMBL" id="SSTD01009199">
    <property type="protein sequence ID" value="TYK14676.1"/>
    <property type="molecule type" value="Genomic_DNA"/>
</dbReference>
<evidence type="ECO:0000313" key="2">
    <source>
        <dbReference type="EMBL" id="TYK14676.1"/>
    </source>
</evidence>
<gene>
    <name evidence="2" type="ORF">E5676_scaffold663G00520</name>
    <name evidence="1" type="ORF">E6C27_scaffold149G001310</name>
</gene>
<protein>
    <submittedName>
        <fullName evidence="2">Uncharacterized protein</fullName>
    </submittedName>
</protein>
<reference evidence="3 4" key="1">
    <citation type="submission" date="2019-08" db="EMBL/GenBank/DDBJ databases">
        <title>Draft genome sequences of two oriental melons (Cucumis melo L. var makuwa).</title>
        <authorList>
            <person name="Kwon S.-Y."/>
        </authorList>
    </citation>
    <scope>NUCLEOTIDE SEQUENCE [LARGE SCALE GENOMIC DNA]</scope>
    <source>
        <strain evidence="4">cv. Chang Bougi</strain>
        <strain evidence="3">cv. SW 3</strain>
        <tissue evidence="2">Leaf</tissue>
    </source>
</reference>
<dbReference type="AlphaFoldDB" id="A0A5D3CW80"/>
<evidence type="ECO:0000313" key="1">
    <source>
        <dbReference type="EMBL" id="KAA0046386.1"/>
    </source>
</evidence>
<dbReference type="Proteomes" id="UP000321947">
    <property type="component" value="Unassembled WGS sequence"/>
</dbReference>
<evidence type="ECO:0000313" key="3">
    <source>
        <dbReference type="Proteomes" id="UP000321393"/>
    </source>
</evidence>
<dbReference type="EMBL" id="SSTE01014064">
    <property type="protein sequence ID" value="KAA0046386.1"/>
    <property type="molecule type" value="Genomic_DNA"/>
</dbReference>
<evidence type="ECO:0000313" key="4">
    <source>
        <dbReference type="Proteomes" id="UP000321947"/>
    </source>
</evidence>
<dbReference type="Proteomes" id="UP000321393">
    <property type="component" value="Unassembled WGS sequence"/>
</dbReference>
<sequence>MRGEDRMKRGVGKVRKALKGKFSPPLGWNIELQIYAIGIGWLLLALPPSESHVRVPPHTAQVAQAFPSRLVNPMELRKGDLVLYSGDLFPTGARKLLSCPKSHSVKRKGKPTHPSAPLRHHSCILFHASYPPQIKLPQIGKGTGMVGSLWSTSKKASSFPTVTCPKDLFLSIFRSYENLKLCLASENPLDVSLDLSSGLLYFKLFLQASVFFPKPQYLF</sequence>